<dbReference type="SUPFAM" id="SSF56399">
    <property type="entry name" value="ADP-ribosylation"/>
    <property type="match status" value="1"/>
</dbReference>
<accession>A0AA96V9M9</accession>
<dbReference type="KEGG" id="mehf:MmiHf6_13410"/>
<reference evidence="1 2" key="1">
    <citation type="submission" date="2023-07" db="EMBL/GenBank/DDBJ databases">
        <title>Closed genoem sequence of Methanomicrococcus sp. Hf6.</title>
        <authorList>
            <person name="Poehlein A."/>
            <person name="Protasov E."/>
            <person name="Platt K."/>
            <person name="Reeh H."/>
            <person name="Daniel R."/>
            <person name="Brune A."/>
        </authorList>
    </citation>
    <scope>NUCLEOTIDE SEQUENCE [LARGE SCALE GENOMIC DNA]</scope>
    <source>
        <strain evidence="1 2">Hf6</strain>
    </source>
</reference>
<evidence type="ECO:0000313" key="1">
    <source>
        <dbReference type="EMBL" id="WNY24016.1"/>
    </source>
</evidence>
<protein>
    <submittedName>
        <fullName evidence="1">Uncharacterized protein</fullName>
    </submittedName>
</protein>
<dbReference type="EMBL" id="CP131059">
    <property type="protein sequence ID" value="WNY24016.1"/>
    <property type="molecule type" value="Genomic_DNA"/>
</dbReference>
<sequence length="194" mass="22946">MMNDPVMEKITENEIISRVKNRFGNVVAEEPAAYRTKNEKDEKTYCFLLEELTNTEMVAIGNYQDIHPWNDQKQNWSFETPEHWKTKAYCFAINSCCRFPDFYNDLMKEEQELIDFNFQHLDSAIEKGRILGNPFIYRGVYDVDWLPKNHTIGTEYIEDAYGSFSLKLENALQYTNPENPIIFRLEVTENMKVL</sequence>
<organism evidence="1 2">
    <name type="scientific">Methanimicrococcus hongohii</name>
    <dbReference type="NCBI Taxonomy" id="3028295"/>
    <lineage>
        <taxon>Archaea</taxon>
        <taxon>Methanobacteriati</taxon>
        <taxon>Methanobacteriota</taxon>
        <taxon>Stenosarchaea group</taxon>
        <taxon>Methanomicrobia</taxon>
        <taxon>Methanosarcinales</taxon>
        <taxon>Methanosarcinaceae</taxon>
        <taxon>Methanimicrococcus</taxon>
    </lineage>
</organism>
<dbReference type="GeneID" id="85195928"/>
<name>A0AA96V9M9_9EURY</name>
<dbReference type="Gene3D" id="3.90.176.10">
    <property type="entry name" value="Toxin ADP-ribosyltransferase, Chain A, domain 1"/>
    <property type="match status" value="1"/>
</dbReference>
<keyword evidence="2" id="KW-1185">Reference proteome</keyword>
<dbReference type="AlphaFoldDB" id="A0AA96V9M9"/>
<dbReference type="Proteomes" id="UP001302978">
    <property type="component" value="Chromosome"/>
</dbReference>
<dbReference type="RefSeq" id="WP_316557189.1">
    <property type="nucleotide sequence ID" value="NZ_CP131059.1"/>
</dbReference>
<proteinExistence type="predicted"/>
<dbReference type="PROSITE" id="PS51996">
    <property type="entry name" value="TR_MART"/>
    <property type="match status" value="1"/>
</dbReference>
<gene>
    <name evidence="1" type="ORF">MmiHf6_13410</name>
</gene>
<evidence type="ECO:0000313" key="2">
    <source>
        <dbReference type="Proteomes" id="UP001302978"/>
    </source>
</evidence>